<organism evidence="2 3">
    <name type="scientific">Cohnella yongneupensis</name>
    <dbReference type="NCBI Taxonomy" id="425006"/>
    <lineage>
        <taxon>Bacteria</taxon>
        <taxon>Bacillati</taxon>
        <taxon>Bacillota</taxon>
        <taxon>Bacilli</taxon>
        <taxon>Bacillales</taxon>
        <taxon>Paenibacillaceae</taxon>
        <taxon>Cohnella</taxon>
    </lineage>
</organism>
<dbReference type="CDD" id="cd00519">
    <property type="entry name" value="Lipase_3"/>
    <property type="match status" value="1"/>
</dbReference>
<protein>
    <submittedName>
        <fullName evidence="2">Lipase family protein</fullName>
    </submittedName>
</protein>
<dbReference type="RefSeq" id="WP_378111370.1">
    <property type="nucleotide sequence ID" value="NZ_JBHSNC010000024.1"/>
</dbReference>
<proteinExistence type="predicted"/>
<dbReference type="InterPro" id="IPR002921">
    <property type="entry name" value="Fungal_lipase-type"/>
</dbReference>
<dbReference type="InterPro" id="IPR029058">
    <property type="entry name" value="AB_hydrolase_fold"/>
</dbReference>
<sequence>MGRLSAGAYDNRMAMFLAAVCSQTYEQYGNASGQFVVPAGYKVAESFEAKSFGGQWEKFGFILESDDRIILAFRGTSSTTDWISDAIASQEKYKCVKEGGLSHRGISDIYYSARPVILPALSKLSSSRKRLHITGHSLGGALAALSAPDAAANAGFQSPVVYSFGAPRVGDPTFVHAYSDRVGYSYRVYNQLDAVPKLPPQTYKPPRKDTTYRYLHVKEGVPLLFNNGSVSANHVIGSYYRELAKSDPAYAAALDRNNPGFAPSLA</sequence>
<comment type="caution">
    <text evidence="2">The sequence shown here is derived from an EMBL/GenBank/DDBJ whole genome shotgun (WGS) entry which is preliminary data.</text>
</comment>
<gene>
    <name evidence="2" type="ORF">ACFPQ4_08550</name>
</gene>
<dbReference type="Gene3D" id="3.40.50.1820">
    <property type="entry name" value="alpha/beta hydrolase"/>
    <property type="match status" value="1"/>
</dbReference>
<evidence type="ECO:0000259" key="1">
    <source>
        <dbReference type="Pfam" id="PF01764"/>
    </source>
</evidence>
<accession>A0ABW0R111</accession>
<dbReference type="EMBL" id="JBHSNC010000024">
    <property type="protein sequence ID" value="MFC5529497.1"/>
    <property type="molecule type" value="Genomic_DNA"/>
</dbReference>
<reference evidence="3" key="1">
    <citation type="journal article" date="2019" name="Int. J. Syst. Evol. Microbiol.">
        <title>The Global Catalogue of Microorganisms (GCM) 10K type strain sequencing project: providing services to taxonomists for standard genome sequencing and annotation.</title>
        <authorList>
            <consortium name="The Broad Institute Genomics Platform"/>
            <consortium name="The Broad Institute Genome Sequencing Center for Infectious Disease"/>
            <person name="Wu L."/>
            <person name="Ma J."/>
        </authorList>
    </citation>
    <scope>NUCLEOTIDE SEQUENCE [LARGE SCALE GENOMIC DNA]</scope>
    <source>
        <strain evidence="3">CGMCC 1.18578</strain>
    </source>
</reference>
<name>A0ABW0R111_9BACL</name>
<evidence type="ECO:0000313" key="2">
    <source>
        <dbReference type="EMBL" id="MFC5529497.1"/>
    </source>
</evidence>
<dbReference type="Proteomes" id="UP001596108">
    <property type="component" value="Unassembled WGS sequence"/>
</dbReference>
<evidence type="ECO:0000313" key="3">
    <source>
        <dbReference type="Proteomes" id="UP001596108"/>
    </source>
</evidence>
<dbReference type="Pfam" id="PF01764">
    <property type="entry name" value="Lipase_3"/>
    <property type="match status" value="1"/>
</dbReference>
<keyword evidence="3" id="KW-1185">Reference proteome</keyword>
<dbReference type="SUPFAM" id="SSF53474">
    <property type="entry name" value="alpha/beta-Hydrolases"/>
    <property type="match status" value="1"/>
</dbReference>
<dbReference type="PANTHER" id="PTHR45856:SF24">
    <property type="entry name" value="FUNGAL LIPASE-LIKE DOMAIN-CONTAINING PROTEIN"/>
    <property type="match status" value="1"/>
</dbReference>
<feature type="domain" description="Fungal lipase-type" evidence="1">
    <location>
        <begin position="71"/>
        <end position="202"/>
    </location>
</feature>
<dbReference type="PANTHER" id="PTHR45856">
    <property type="entry name" value="ALPHA/BETA-HYDROLASES SUPERFAMILY PROTEIN"/>
    <property type="match status" value="1"/>
</dbReference>
<dbReference type="InterPro" id="IPR051218">
    <property type="entry name" value="Sec_MonoDiacylglyc_Lipase"/>
</dbReference>